<protein>
    <submittedName>
        <fullName evidence="4">DNA processing protein</fullName>
    </submittedName>
</protein>
<dbReference type="EMBL" id="SMCS01000002">
    <property type="protein sequence ID" value="TCV96307.1"/>
    <property type="molecule type" value="Genomic_DNA"/>
</dbReference>
<evidence type="ECO:0000313" key="4">
    <source>
        <dbReference type="EMBL" id="TCV96307.1"/>
    </source>
</evidence>
<name>A0A4R3YTN0_9GAMM</name>
<dbReference type="InterPro" id="IPR041614">
    <property type="entry name" value="DprA_WH"/>
</dbReference>
<comment type="caution">
    <text evidence="4">The sequence shown here is derived from an EMBL/GenBank/DDBJ whole genome shotgun (WGS) entry which is preliminary data.</text>
</comment>
<evidence type="ECO:0000256" key="1">
    <source>
        <dbReference type="ARBA" id="ARBA00006525"/>
    </source>
</evidence>
<evidence type="ECO:0000259" key="3">
    <source>
        <dbReference type="Pfam" id="PF17782"/>
    </source>
</evidence>
<evidence type="ECO:0000259" key="2">
    <source>
        <dbReference type="Pfam" id="PF02481"/>
    </source>
</evidence>
<dbReference type="InterPro" id="IPR036388">
    <property type="entry name" value="WH-like_DNA-bd_sf"/>
</dbReference>
<gene>
    <name evidence="4" type="ORF">EC912_102658</name>
</gene>
<feature type="domain" description="DprA winged helix" evidence="3">
    <location>
        <begin position="320"/>
        <end position="371"/>
    </location>
</feature>
<dbReference type="GO" id="GO:0009294">
    <property type="term" value="P:DNA-mediated transformation"/>
    <property type="evidence" value="ECO:0007669"/>
    <property type="project" value="InterPro"/>
</dbReference>
<keyword evidence="5" id="KW-1185">Reference proteome</keyword>
<dbReference type="PANTHER" id="PTHR43022">
    <property type="entry name" value="PROTEIN SMF"/>
    <property type="match status" value="1"/>
</dbReference>
<dbReference type="Pfam" id="PF02481">
    <property type="entry name" value="DNA_processg_A"/>
    <property type="match status" value="1"/>
</dbReference>
<proteinExistence type="inferred from homology"/>
<evidence type="ECO:0000313" key="5">
    <source>
        <dbReference type="Proteomes" id="UP000295645"/>
    </source>
</evidence>
<dbReference type="InterPro" id="IPR057666">
    <property type="entry name" value="DrpA_SLOG"/>
</dbReference>
<dbReference type="SUPFAM" id="SSF102405">
    <property type="entry name" value="MCP/YpsA-like"/>
    <property type="match status" value="1"/>
</dbReference>
<sequence>MTTDDDRDWLILLRTPDFPASRLREALVASRRAGVVLDVLRKRSLGLSDEARAWLDNPDEAMLARDLAWLAEPGHRLLRCTDEDFPPQLESIAQPPAALFVVGDASLLLRPQIAIVGSRAAAAPALANARIFADALARDGLIVTSGMADGVDGAAHEAALDAGMPTVAVVGTGPDRVYPRKHHALARRIAEHGVIVTEHAPGIGALPYHFPRRNRIIAGLSLGVLVVEAGLRSGSLITARQAGEQGREVFALPGSIHNPLSEGCHELIGEGARLVQRPAEILEALAPAARELGAELAARLALPATQASGKRSSGPFDWRADPEYRRLLDAMGYDPAPLDTLLRTTGFAPAALSSMLIMLELEGQVASLPGNRYQRLPEPPAA</sequence>
<comment type="similarity">
    <text evidence="1">Belongs to the DprA/Smf family.</text>
</comment>
<dbReference type="RefSeq" id="WP_132142501.1">
    <property type="nucleotide sequence ID" value="NZ_SMCS01000002.1"/>
</dbReference>
<dbReference type="Proteomes" id="UP000295645">
    <property type="component" value="Unassembled WGS sequence"/>
</dbReference>
<dbReference type="Gene3D" id="3.40.50.450">
    <property type="match status" value="1"/>
</dbReference>
<accession>A0A4R3YTN0</accession>
<dbReference type="InterPro" id="IPR003488">
    <property type="entry name" value="DprA"/>
</dbReference>
<dbReference type="Pfam" id="PF17782">
    <property type="entry name" value="WHD_DprA"/>
    <property type="match status" value="1"/>
</dbReference>
<dbReference type="AlphaFoldDB" id="A0A4R3YTN0"/>
<organism evidence="4 5">
    <name type="scientific">Luteibacter rhizovicinus</name>
    <dbReference type="NCBI Taxonomy" id="242606"/>
    <lineage>
        <taxon>Bacteria</taxon>
        <taxon>Pseudomonadati</taxon>
        <taxon>Pseudomonadota</taxon>
        <taxon>Gammaproteobacteria</taxon>
        <taxon>Lysobacterales</taxon>
        <taxon>Rhodanobacteraceae</taxon>
        <taxon>Luteibacter</taxon>
    </lineage>
</organism>
<dbReference type="OrthoDB" id="9785707at2"/>
<reference evidence="4 5" key="1">
    <citation type="submission" date="2019-03" db="EMBL/GenBank/DDBJ databases">
        <title>Above-ground endophytic microbial communities from plants in different locations in the United States.</title>
        <authorList>
            <person name="Frank C."/>
        </authorList>
    </citation>
    <scope>NUCLEOTIDE SEQUENCE [LARGE SCALE GENOMIC DNA]</scope>
    <source>
        <strain evidence="4 5">LP_13_YM</strain>
    </source>
</reference>
<dbReference type="NCBIfam" id="TIGR00732">
    <property type="entry name" value="dprA"/>
    <property type="match status" value="1"/>
</dbReference>
<dbReference type="Gene3D" id="1.10.10.10">
    <property type="entry name" value="Winged helix-like DNA-binding domain superfamily/Winged helix DNA-binding domain"/>
    <property type="match status" value="1"/>
</dbReference>
<dbReference type="PANTHER" id="PTHR43022:SF1">
    <property type="entry name" value="PROTEIN SMF"/>
    <property type="match status" value="1"/>
</dbReference>
<feature type="domain" description="Smf/DprA SLOG" evidence="2">
    <location>
        <begin position="78"/>
        <end position="285"/>
    </location>
</feature>